<evidence type="ECO:0000313" key="2">
    <source>
        <dbReference type="Proteomes" id="UP000191024"/>
    </source>
</evidence>
<dbReference type="Proteomes" id="UP000191024">
    <property type="component" value="Chromosome F"/>
</dbReference>
<dbReference type="EMBL" id="LT598467">
    <property type="protein sequence ID" value="SCU97181.1"/>
    <property type="molecule type" value="Genomic_DNA"/>
</dbReference>
<dbReference type="AlphaFoldDB" id="A0A1G4K102"/>
<reference evidence="2" key="1">
    <citation type="submission" date="2016-03" db="EMBL/GenBank/DDBJ databases">
        <authorList>
            <person name="Devillers H."/>
        </authorList>
    </citation>
    <scope>NUCLEOTIDE SEQUENCE [LARGE SCALE GENOMIC DNA]</scope>
</reference>
<accession>A0A1G4K102</accession>
<name>A0A1G4K102_9SACH</name>
<protein>
    <submittedName>
        <fullName evidence="1">LAMI_0F09142g1_1</fullName>
    </submittedName>
</protein>
<sequence>MDTDINRFYGQLLKIITSEKHDRKDLLRRITVILGVSVGSLVRYAHRSRKIGTTSVDKVILKKTLDNGIAIAAMLFGFPYVSSILSSKWLSFNATLAASLRVKAPKWISSYILLESVVDYAKNRLVVRDFLAKCKPQHLNAVRQALFVFVIGGVYKTHDSRLRRIVFTRKSPLQDFALLFCAWNGISLYQFSKSLFFKRREQQKQQLPRQSEDPSDVGYVSSSDMLKEKFREINELERSSSWEKMIGCCLGSNLTVTLKWTIWRQLLWAAFKSPAAGSSNSTLLRTCTILLFALYTLDSDAGRMNIRPGVLKYMTRCVINDKINSVALQTAFLAAGSNLAFWNYSQRCQERP</sequence>
<evidence type="ECO:0000313" key="1">
    <source>
        <dbReference type="EMBL" id="SCU97181.1"/>
    </source>
</evidence>
<proteinExistence type="predicted"/>
<gene>
    <name evidence="1" type="ORF">LAMI_0F09142G</name>
</gene>
<dbReference type="OrthoDB" id="4063341at2759"/>
<keyword evidence="2" id="KW-1185">Reference proteome</keyword>
<organism evidence="1 2">
    <name type="scientific">Lachancea mirantina</name>
    <dbReference type="NCBI Taxonomy" id="1230905"/>
    <lineage>
        <taxon>Eukaryota</taxon>
        <taxon>Fungi</taxon>
        <taxon>Dikarya</taxon>
        <taxon>Ascomycota</taxon>
        <taxon>Saccharomycotina</taxon>
        <taxon>Saccharomycetes</taxon>
        <taxon>Saccharomycetales</taxon>
        <taxon>Saccharomycetaceae</taxon>
        <taxon>Lachancea</taxon>
    </lineage>
</organism>